<dbReference type="GeneTree" id="ENSGT00980000198818"/>
<dbReference type="SUPFAM" id="SSF56204">
    <property type="entry name" value="Hect, E3 ligase catalytic domain"/>
    <property type="match status" value="1"/>
</dbReference>
<accession>A0A8C6MA60</accession>
<evidence type="ECO:0000313" key="1">
    <source>
        <dbReference type="Ensembl" id="ENSNFUP00015030868.1"/>
    </source>
</evidence>
<sequence>METFCSHTSPLFLLSVFINRSVILHANLRVLPILQQIREGLRLYGLSDMMERYPDICQPLFVPGVEMKVSALSVHYFIISVCHADFSEKGSNKEQSEVTLMNHLQDFLQELEEGTPVYPRAFLQWITGQAHVPVLQEERRNFTIIIKFLHECESTFGPHKICYPSVAACSNTITFPVQHMRTYEEFKCVLMEAFNMGQEFSRV</sequence>
<reference evidence="1" key="1">
    <citation type="submission" date="2025-08" db="UniProtKB">
        <authorList>
            <consortium name="Ensembl"/>
        </authorList>
    </citation>
    <scope>IDENTIFICATION</scope>
</reference>
<name>A0A8C6MA60_NOTFU</name>
<dbReference type="Ensembl" id="ENSNFUT00015032259.1">
    <property type="protein sequence ID" value="ENSNFUP00015030868.1"/>
    <property type="gene ID" value="ENSNFUG00015015053.1"/>
</dbReference>
<reference evidence="1" key="2">
    <citation type="submission" date="2025-09" db="UniProtKB">
        <authorList>
            <consortium name="Ensembl"/>
        </authorList>
    </citation>
    <scope>IDENTIFICATION</scope>
</reference>
<keyword evidence="2" id="KW-1185">Reference proteome</keyword>
<organism evidence="1 2">
    <name type="scientific">Nothobranchius furzeri</name>
    <name type="common">Turquoise killifish</name>
    <dbReference type="NCBI Taxonomy" id="105023"/>
    <lineage>
        <taxon>Eukaryota</taxon>
        <taxon>Metazoa</taxon>
        <taxon>Chordata</taxon>
        <taxon>Craniata</taxon>
        <taxon>Vertebrata</taxon>
        <taxon>Euteleostomi</taxon>
        <taxon>Actinopterygii</taxon>
        <taxon>Neopterygii</taxon>
        <taxon>Teleostei</taxon>
        <taxon>Neoteleostei</taxon>
        <taxon>Acanthomorphata</taxon>
        <taxon>Ovalentaria</taxon>
        <taxon>Atherinomorphae</taxon>
        <taxon>Cyprinodontiformes</taxon>
        <taxon>Nothobranchiidae</taxon>
        <taxon>Nothobranchius</taxon>
    </lineage>
</organism>
<dbReference type="Proteomes" id="UP000694548">
    <property type="component" value="Unassembled WGS sequence"/>
</dbReference>
<protein>
    <recommendedName>
        <fullName evidence="3">HECT domain-containing protein</fullName>
    </recommendedName>
</protein>
<dbReference type="AlphaFoldDB" id="A0A8C6MA60"/>
<dbReference type="Gene3D" id="3.30.2410.10">
    <property type="entry name" value="Hect, E3 ligase catalytic domain"/>
    <property type="match status" value="1"/>
</dbReference>
<dbReference type="InterPro" id="IPR035983">
    <property type="entry name" value="Hect_E3_ubiquitin_ligase"/>
</dbReference>
<evidence type="ECO:0000313" key="2">
    <source>
        <dbReference type="Proteomes" id="UP000694548"/>
    </source>
</evidence>
<proteinExistence type="predicted"/>
<evidence type="ECO:0008006" key="3">
    <source>
        <dbReference type="Google" id="ProtNLM"/>
    </source>
</evidence>
<dbReference type="GO" id="GO:0004842">
    <property type="term" value="F:ubiquitin-protein transferase activity"/>
    <property type="evidence" value="ECO:0007669"/>
    <property type="project" value="InterPro"/>
</dbReference>